<name>C9ZUH4_TRYB9</name>
<dbReference type="PROSITE" id="PS50330">
    <property type="entry name" value="UIM"/>
    <property type="match status" value="2"/>
</dbReference>
<gene>
    <name evidence="5" type="ORF">TbgDal_VIII150</name>
</gene>
<dbReference type="KEGG" id="tbg:TbgDal_VIII150"/>
<dbReference type="Pfam" id="PF13519">
    <property type="entry name" value="VWA_2"/>
    <property type="match status" value="1"/>
</dbReference>
<dbReference type="InterPro" id="IPR002035">
    <property type="entry name" value="VWF_A"/>
</dbReference>
<dbReference type="PROSITE" id="PS50234">
    <property type="entry name" value="VWFA"/>
    <property type="match status" value="1"/>
</dbReference>
<protein>
    <submittedName>
        <fullName evidence="5">Proteasome regulatory non-ATP-ase subunit 10,putative</fullName>
    </submittedName>
</protein>
<evidence type="ECO:0000256" key="3">
    <source>
        <dbReference type="SAM" id="MobiDB-lite"/>
    </source>
</evidence>
<dbReference type="InterPro" id="IPR027040">
    <property type="entry name" value="PSMD4"/>
</dbReference>
<comment type="similarity">
    <text evidence="1">Belongs to the proteasome subunit S5A family.</text>
</comment>
<dbReference type="VEuPathDB" id="TriTrypDB:Tbg972.8.150"/>
<dbReference type="GO" id="GO:0005829">
    <property type="term" value="C:cytosol"/>
    <property type="evidence" value="ECO:0007669"/>
    <property type="project" value="TreeGrafter"/>
</dbReference>
<dbReference type="AlphaFoldDB" id="C9ZUH4"/>
<dbReference type="GO" id="GO:0008540">
    <property type="term" value="C:proteasome regulatory particle, base subcomplex"/>
    <property type="evidence" value="ECO:0007669"/>
    <property type="project" value="TreeGrafter"/>
</dbReference>
<dbReference type="RefSeq" id="XP_011775339.1">
    <property type="nucleotide sequence ID" value="XM_011777037.1"/>
</dbReference>
<evidence type="ECO:0000259" key="4">
    <source>
        <dbReference type="PROSITE" id="PS50234"/>
    </source>
</evidence>
<dbReference type="GO" id="GO:0005634">
    <property type="term" value="C:nucleus"/>
    <property type="evidence" value="ECO:0007669"/>
    <property type="project" value="TreeGrafter"/>
</dbReference>
<dbReference type="GeneID" id="23863311"/>
<feature type="domain" description="VWFA" evidence="4">
    <location>
        <begin position="4"/>
        <end position="186"/>
    </location>
</feature>
<dbReference type="FunFam" id="3.40.50.410:FF:000005">
    <property type="entry name" value="26S proteasome non-ATPase regulatory subunit 4"/>
    <property type="match status" value="1"/>
</dbReference>
<feature type="compositionally biased region" description="Basic and acidic residues" evidence="3">
    <location>
        <begin position="304"/>
        <end position="324"/>
    </location>
</feature>
<dbReference type="PANTHER" id="PTHR10223">
    <property type="entry name" value="26S PROTEASOME NON-ATPASE REGULATORY SUBUNIT 4"/>
    <property type="match status" value="1"/>
</dbReference>
<dbReference type="Gene3D" id="3.40.50.410">
    <property type="entry name" value="von Willebrand factor, type A domain"/>
    <property type="match status" value="1"/>
</dbReference>
<dbReference type="EMBL" id="FN554971">
    <property type="protein sequence ID" value="CBH13062.1"/>
    <property type="molecule type" value="Genomic_DNA"/>
</dbReference>
<organism evidence="5 6">
    <name type="scientific">Trypanosoma brucei gambiense (strain MHOM/CI/86/DAL972)</name>
    <dbReference type="NCBI Taxonomy" id="679716"/>
    <lineage>
        <taxon>Eukaryota</taxon>
        <taxon>Discoba</taxon>
        <taxon>Euglenozoa</taxon>
        <taxon>Kinetoplastea</taxon>
        <taxon>Metakinetoplastina</taxon>
        <taxon>Trypanosomatida</taxon>
        <taxon>Trypanosomatidae</taxon>
        <taxon>Trypanosoma</taxon>
    </lineage>
</organism>
<dbReference type="OrthoDB" id="1731724at2759"/>
<dbReference type="Gene3D" id="1.10.287.3990">
    <property type="match status" value="1"/>
</dbReference>
<reference evidence="6" key="1">
    <citation type="journal article" date="2010" name="PLoS Negl. Trop. Dis.">
        <title>The genome sequence of Trypanosoma brucei gambiense, causative agent of chronic human african trypanosomiasis.</title>
        <authorList>
            <person name="Jackson A.P."/>
            <person name="Sanders M."/>
            <person name="Berry A."/>
            <person name="McQuillan J."/>
            <person name="Aslett M.A."/>
            <person name="Quail M.A."/>
            <person name="Chukualim B."/>
            <person name="Capewell P."/>
            <person name="MacLeod A."/>
            <person name="Melville S.E."/>
            <person name="Gibson W."/>
            <person name="Barry J.D."/>
            <person name="Berriman M."/>
            <person name="Hertz-Fowler C."/>
        </authorList>
    </citation>
    <scope>NUCLEOTIDE SEQUENCE [LARGE SCALE GENOMIC DNA]</scope>
    <source>
        <strain evidence="6">MHOM/CI/86/DAL972</strain>
    </source>
</reference>
<dbReference type="InterPro" id="IPR036465">
    <property type="entry name" value="vWFA_dom_sf"/>
</dbReference>
<dbReference type="PANTHER" id="PTHR10223:SF0">
    <property type="entry name" value="26S PROTEASOME NON-ATPASE REGULATORY SUBUNIT 4"/>
    <property type="match status" value="1"/>
</dbReference>
<dbReference type="InterPro" id="IPR003903">
    <property type="entry name" value="UIM_dom"/>
</dbReference>
<evidence type="ECO:0000313" key="5">
    <source>
        <dbReference type="EMBL" id="CBH13062.1"/>
    </source>
</evidence>
<accession>C9ZUH4</accession>
<dbReference type="SUPFAM" id="SSF53300">
    <property type="entry name" value="vWA-like"/>
    <property type="match status" value="1"/>
</dbReference>
<dbReference type="Proteomes" id="UP000002316">
    <property type="component" value="Chromosome 8"/>
</dbReference>
<sequence length="331" mass="35748">MPEACFLCLDSSEFMRNGDQHPNRFFVVQEAATLLANAKTSANAENTVGFLTLGGNACTVFETLASDVDRVMSTMSKISISGKQCHFSKGLQIACLALSHRTNPRAEKRIVAFIGTPLGETDGELEKLAKKLRKESVAVDVVSVGVPSNVPRLTAFVERLSNNGNSRFLSVPAKVPLIDSLMSSAIFMGEDSSVSGGGFNGSSAGFSVDPTMDPEMVLAIQMSLEEEERRQAAAAALNSNAAESETVERTDINMDEEALSLENMTEEEMLRRALLLSLQEANKGQAAAGSNATNTADDEAFANELEKELERQSKEETLQGKHDDQNEEKED</sequence>
<feature type="region of interest" description="Disordered" evidence="3">
    <location>
        <begin position="282"/>
        <end position="331"/>
    </location>
</feature>
<keyword evidence="2 5" id="KW-0647">Proteasome</keyword>
<dbReference type="GO" id="GO:0031593">
    <property type="term" value="F:polyubiquitin modification-dependent protein binding"/>
    <property type="evidence" value="ECO:0007669"/>
    <property type="project" value="TreeGrafter"/>
</dbReference>
<evidence type="ECO:0000256" key="2">
    <source>
        <dbReference type="ARBA" id="ARBA00022942"/>
    </source>
</evidence>
<evidence type="ECO:0000313" key="6">
    <source>
        <dbReference type="Proteomes" id="UP000002316"/>
    </source>
</evidence>
<dbReference type="SMART" id="SM00726">
    <property type="entry name" value="UIM"/>
    <property type="match status" value="2"/>
</dbReference>
<proteinExistence type="inferred from homology"/>
<evidence type="ECO:0000256" key="1">
    <source>
        <dbReference type="ARBA" id="ARBA00005574"/>
    </source>
</evidence>
<dbReference type="GO" id="GO:0043161">
    <property type="term" value="P:proteasome-mediated ubiquitin-dependent protein catabolic process"/>
    <property type="evidence" value="ECO:0007669"/>
    <property type="project" value="TreeGrafter"/>
</dbReference>